<accession>A0AAV1M5X2</accession>
<dbReference type="EMBL" id="CAVLGL010000137">
    <property type="protein sequence ID" value="CAK1601802.1"/>
    <property type="molecule type" value="Genomic_DNA"/>
</dbReference>
<comment type="caution">
    <text evidence="2">The sequence shown here is derived from an EMBL/GenBank/DDBJ whole genome shotgun (WGS) entry which is preliminary data.</text>
</comment>
<gene>
    <name evidence="2" type="ORF">PARMNEM_LOCUS20390</name>
</gene>
<proteinExistence type="predicted"/>
<dbReference type="AlphaFoldDB" id="A0AAV1M5X2"/>
<keyword evidence="3" id="KW-1185">Reference proteome</keyword>
<dbReference type="Proteomes" id="UP001314205">
    <property type="component" value="Unassembled WGS sequence"/>
</dbReference>
<evidence type="ECO:0000256" key="1">
    <source>
        <dbReference type="SAM" id="MobiDB-lite"/>
    </source>
</evidence>
<feature type="region of interest" description="Disordered" evidence="1">
    <location>
        <begin position="129"/>
        <end position="155"/>
    </location>
</feature>
<organism evidence="2 3">
    <name type="scientific">Parnassius mnemosyne</name>
    <name type="common">clouded apollo</name>
    <dbReference type="NCBI Taxonomy" id="213953"/>
    <lineage>
        <taxon>Eukaryota</taxon>
        <taxon>Metazoa</taxon>
        <taxon>Ecdysozoa</taxon>
        <taxon>Arthropoda</taxon>
        <taxon>Hexapoda</taxon>
        <taxon>Insecta</taxon>
        <taxon>Pterygota</taxon>
        <taxon>Neoptera</taxon>
        <taxon>Endopterygota</taxon>
        <taxon>Lepidoptera</taxon>
        <taxon>Glossata</taxon>
        <taxon>Ditrysia</taxon>
        <taxon>Papilionoidea</taxon>
        <taxon>Papilionidae</taxon>
        <taxon>Parnassiinae</taxon>
        <taxon>Parnassini</taxon>
        <taxon>Parnassius</taxon>
        <taxon>Driopa</taxon>
    </lineage>
</organism>
<feature type="compositionally biased region" description="Polar residues" evidence="1">
    <location>
        <begin position="141"/>
        <end position="155"/>
    </location>
</feature>
<evidence type="ECO:0000313" key="2">
    <source>
        <dbReference type="EMBL" id="CAK1601802.1"/>
    </source>
</evidence>
<name>A0AAV1M5X2_9NEOP</name>
<reference evidence="2 3" key="1">
    <citation type="submission" date="2023-11" db="EMBL/GenBank/DDBJ databases">
        <authorList>
            <person name="Hedman E."/>
            <person name="Englund M."/>
            <person name="Stromberg M."/>
            <person name="Nyberg Akerstrom W."/>
            <person name="Nylinder S."/>
            <person name="Jareborg N."/>
            <person name="Kallberg Y."/>
            <person name="Kronander E."/>
        </authorList>
    </citation>
    <scope>NUCLEOTIDE SEQUENCE [LARGE SCALE GENOMIC DNA]</scope>
</reference>
<protein>
    <submittedName>
        <fullName evidence="2">Uncharacterized protein</fullName>
    </submittedName>
</protein>
<evidence type="ECO:0000313" key="3">
    <source>
        <dbReference type="Proteomes" id="UP001314205"/>
    </source>
</evidence>
<sequence length="193" mass="22231">MEIKTKRSFIVLICNEKYESPLTEVTKRELLLNQFLIPVIDLNKEEKSRYQLRRRRLSNNPNFALNLDMGYQINEGKVVDETPSPSSYKFSTKSKENLNSALQEFRNKQQSFDIQIEDCEEEEITIYSDDEAEPEKAGPSCASNRPITPTPVQDFGTNVVYTEGPQATDFLKVKTIEHECYTDVSDADTEEEE</sequence>